<keyword evidence="5" id="KW-0998">Cell outer membrane</keyword>
<dbReference type="Pfam" id="PF07980">
    <property type="entry name" value="SusD_RagB"/>
    <property type="match status" value="1"/>
</dbReference>
<feature type="domain" description="RagB/SusD" evidence="6">
    <location>
        <begin position="280"/>
        <end position="540"/>
    </location>
</feature>
<dbReference type="OrthoDB" id="5694214at2"/>
<feature type="domain" description="SusD-like N-terminal" evidence="7">
    <location>
        <begin position="100"/>
        <end position="222"/>
    </location>
</feature>
<keyword evidence="3" id="KW-0732">Signal</keyword>
<keyword evidence="4" id="KW-0472">Membrane</keyword>
<dbReference type="AlphaFoldDB" id="A0A0T5VKT6"/>
<evidence type="ECO:0000256" key="4">
    <source>
        <dbReference type="ARBA" id="ARBA00023136"/>
    </source>
</evidence>
<accession>A0A0T5VKT6</accession>
<dbReference type="CDD" id="cd08977">
    <property type="entry name" value="SusD"/>
    <property type="match status" value="1"/>
</dbReference>
<organism evidence="8 9">
    <name type="scientific">Pedobacter ginsenosidimutans</name>
    <dbReference type="NCBI Taxonomy" id="687842"/>
    <lineage>
        <taxon>Bacteria</taxon>
        <taxon>Pseudomonadati</taxon>
        <taxon>Bacteroidota</taxon>
        <taxon>Sphingobacteriia</taxon>
        <taxon>Sphingobacteriales</taxon>
        <taxon>Sphingobacteriaceae</taxon>
        <taxon>Pedobacter</taxon>
    </lineage>
</organism>
<evidence type="ECO:0000259" key="6">
    <source>
        <dbReference type="Pfam" id="PF07980"/>
    </source>
</evidence>
<comment type="subcellular location">
    <subcellularLocation>
        <location evidence="1">Cell outer membrane</location>
    </subcellularLocation>
</comment>
<sequence length="542" mass="60898">MNNYKIYFAIICLLFAFGCSKKFEAEPLDRITGDLIFDPLDKNADYAKQFLNGTYLLLPDWYNRIDGSFLDAGTDDAVPSRIGTQAEFYRAGRISSTSLPDDVWSKNYMGIRRANLFLSKVDVVPTTAVLKTQFKAEARFLRAYFYFELVKRWGGVPLIGDKVFTINDDINVPRNTLDECYAYIVAELDAIKNSLLPYAISDGDWGRANIGAAMALKSRVLLYAASPLSNPTNNIQKWTLAAQAAADVKALGYTLVTDWVANFNATKNTEFIFIKQNALNTNIEINNGPIGYLQGVGLTSPSQNLVDAFLMLDGKAISDAGSTYDPNNPYLNRDPRLTATIMHNGKNWLGRPIETFEGGQDKPGGNRTQTRTGYYLRKFMGKFETSTTYTNQAHHVILLRYAEILLNHAEALNESGGAVADIVNNLVLIRRRAGILPGSNNLYGLSLTLSKDELRKIIQNERRIELAFEEHRTWDLRRWKLAEVELNKPVRGVQIIKNGTAFSYTYFNAANAVFDAKMYWYPIPQAEILANNKMVQNPGWSN</sequence>
<dbReference type="InterPro" id="IPR033985">
    <property type="entry name" value="SusD-like_N"/>
</dbReference>
<evidence type="ECO:0000256" key="3">
    <source>
        <dbReference type="ARBA" id="ARBA00022729"/>
    </source>
</evidence>
<evidence type="ECO:0000313" key="8">
    <source>
        <dbReference type="EMBL" id="KRT14478.1"/>
    </source>
</evidence>
<evidence type="ECO:0000313" key="9">
    <source>
        <dbReference type="Proteomes" id="UP000051950"/>
    </source>
</evidence>
<dbReference type="Proteomes" id="UP000051950">
    <property type="component" value="Unassembled WGS sequence"/>
</dbReference>
<proteinExistence type="inferred from homology"/>
<evidence type="ECO:0000256" key="1">
    <source>
        <dbReference type="ARBA" id="ARBA00004442"/>
    </source>
</evidence>
<dbReference type="InterPro" id="IPR011990">
    <property type="entry name" value="TPR-like_helical_dom_sf"/>
</dbReference>
<comment type="similarity">
    <text evidence="2">Belongs to the SusD family.</text>
</comment>
<dbReference type="Gene3D" id="1.25.40.390">
    <property type="match status" value="1"/>
</dbReference>
<dbReference type="STRING" id="687842.ASU31_19495"/>
<reference evidence="8 9" key="1">
    <citation type="submission" date="2015-11" db="EMBL/GenBank/DDBJ databases">
        <title>Sequence of Pedobacter ginsenosidimutans.</title>
        <authorList>
            <person name="Carson E."/>
            <person name="Keyser V."/>
            <person name="Newman J."/>
            <person name="Miller J."/>
        </authorList>
    </citation>
    <scope>NUCLEOTIDE SEQUENCE [LARGE SCALE GENOMIC DNA]</scope>
    <source>
        <strain evidence="8 9">KACC 14530</strain>
    </source>
</reference>
<dbReference type="InterPro" id="IPR012944">
    <property type="entry name" value="SusD_RagB_dom"/>
</dbReference>
<name>A0A0T5VKT6_9SPHI</name>
<dbReference type="Pfam" id="PF14322">
    <property type="entry name" value="SusD-like_3"/>
    <property type="match status" value="1"/>
</dbReference>
<dbReference type="SUPFAM" id="SSF48452">
    <property type="entry name" value="TPR-like"/>
    <property type="match status" value="1"/>
</dbReference>
<protein>
    <recommendedName>
        <fullName evidence="10">Carbohydrate-binding protein SusD</fullName>
    </recommendedName>
</protein>
<gene>
    <name evidence="8" type="ORF">ASU31_19495</name>
</gene>
<keyword evidence="9" id="KW-1185">Reference proteome</keyword>
<evidence type="ECO:0008006" key="10">
    <source>
        <dbReference type="Google" id="ProtNLM"/>
    </source>
</evidence>
<evidence type="ECO:0000256" key="5">
    <source>
        <dbReference type="ARBA" id="ARBA00023237"/>
    </source>
</evidence>
<comment type="caution">
    <text evidence="8">The sequence shown here is derived from an EMBL/GenBank/DDBJ whole genome shotgun (WGS) entry which is preliminary data.</text>
</comment>
<dbReference type="EMBL" id="LMZQ01000018">
    <property type="protein sequence ID" value="KRT14478.1"/>
    <property type="molecule type" value="Genomic_DNA"/>
</dbReference>
<evidence type="ECO:0000256" key="2">
    <source>
        <dbReference type="ARBA" id="ARBA00006275"/>
    </source>
</evidence>
<dbReference type="GO" id="GO:0009279">
    <property type="term" value="C:cell outer membrane"/>
    <property type="evidence" value="ECO:0007669"/>
    <property type="project" value="UniProtKB-SubCell"/>
</dbReference>
<dbReference type="RefSeq" id="WP_057933949.1">
    <property type="nucleotide sequence ID" value="NZ_LMZQ01000018.1"/>
</dbReference>
<dbReference type="PROSITE" id="PS51257">
    <property type="entry name" value="PROKAR_LIPOPROTEIN"/>
    <property type="match status" value="1"/>
</dbReference>
<evidence type="ECO:0000259" key="7">
    <source>
        <dbReference type="Pfam" id="PF14322"/>
    </source>
</evidence>